<keyword evidence="1 11" id="KW-1003">Cell membrane</keyword>
<dbReference type="PANTHER" id="PTHR30400:SF0">
    <property type="entry name" value="BIOSYNTHETIC PEPTIDOGLYCAN TRANSGLYCOSYLASE"/>
    <property type="match status" value="1"/>
</dbReference>
<protein>
    <recommendedName>
        <fullName evidence="11">Biosynthetic peptidoglycan transglycosylase</fullName>
        <ecNumber evidence="11">2.4.99.28</ecNumber>
    </recommendedName>
    <alternativeName>
        <fullName evidence="11">Glycan polymerase</fullName>
    </alternativeName>
    <alternativeName>
        <fullName evidence="11">Peptidoglycan glycosyltransferase MtgA</fullName>
        <shortName evidence="11">PGT</shortName>
    </alternativeName>
</protein>
<keyword evidence="8 11" id="KW-1133">Transmembrane helix</keyword>
<organism evidence="13 14">
    <name type="scientific">Williamwhitmania taraxaci</name>
    <dbReference type="NCBI Taxonomy" id="1640674"/>
    <lineage>
        <taxon>Bacteria</taxon>
        <taxon>Pseudomonadati</taxon>
        <taxon>Bacteroidota</taxon>
        <taxon>Bacteroidia</taxon>
        <taxon>Bacteroidales</taxon>
        <taxon>Williamwhitmaniaceae</taxon>
        <taxon>Williamwhitmania</taxon>
    </lineage>
</organism>
<evidence type="ECO:0000259" key="12">
    <source>
        <dbReference type="Pfam" id="PF00912"/>
    </source>
</evidence>
<evidence type="ECO:0000313" key="13">
    <source>
        <dbReference type="EMBL" id="SDD31703.1"/>
    </source>
</evidence>
<gene>
    <name evidence="11" type="primary">mtgA</name>
    <name evidence="13" type="ORF">SAMN05216323_11323</name>
</gene>
<comment type="function">
    <text evidence="11">Peptidoglycan polymerase that catalyzes glycan chain elongation from lipid-linked precursors.</text>
</comment>
<feature type="transmembrane region" description="Helical" evidence="11">
    <location>
        <begin position="12"/>
        <end position="36"/>
    </location>
</feature>
<dbReference type="GO" id="GO:0009274">
    <property type="term" value="C:peptidoglycan-based cell wall"/>
    <property type="evidence" value="ECO:0007669"/>
    <property type="project" value="InterPro"/>
</dbReference>
<comment type="catalytic activity">
    <reaction evidence="11">
        <text>[GlcNAc-(1-&gt;4)-Mur2Ac(oyl-L-Ala-gamma-D-Glu-L-Lys-D-Ala-D-Ala)](n)-di-trans,octa-cis-undecaprenyl diphosphate + beta-D-GlcNAc-(1-&gt;4)-Mur2Ac(oyl-L-Ala-gamma-D-Glu-L-Lys-D-Ala-D-Ala)-di-trans,octa-cis-undecaprenyl diphosphate = [GlcNAc-(1-&gt;4)-Mur2Ac(oyl-L-Ala-gamma-D-Glu-L-Lys-D-Ala-D-Ala)](n+1)-di-trans,octa-cis-undecaprenyl diphosphate + di-trans,octa-cis-undecaprenyl diphosphate + H(+)</text>
        <dbReference type="Rhea" id="RHEA:23708"/>
        <dbReference type="Rhea" id="RHEA-COMP:9602"/>
        <dbReference type="Rhea" id="RHEA-COMP:9603"/>
        <dbReference type="ChEBI" id="CHEBI:15378"/>
        <dbReference type="ChEBI" id="CHEBI:58405"/>
        <dbReference type="ChEBI" id="CHEBI:60033"/>
        <dbReference type="ChEBI" id="CHEBI:78435"/>
        <dbReference type="EC" id="2.4.99.28"/>
    </reaction>
</comment>
<keyword evidence="3 11" id="KW-0328">Glycosyltransferase</keyword>
<dbReference type="InterPro" id="IPR011812">
    <property type="entry name" value="Pep_trsgly"/>
</dbReference>
<dbReference type="InterPro" id="IPR036950">
    <property type="entry name" value="PBP_transglycosylase"/>
</dbReference>
<name>A0A1G6TRH7_9BACT</name>
<dbReference type="GO" id="GO:0016763">
    <property type="term" value="F:pentosyltransferase activity"/>
    <property type="evidence" value="ECO:0007669"/>
    <property type="project" value="InterPro"/>
</dbReference>
<evidence type="ECO:0000256" key="8">
    <source>
        <dbReference type="ARBA" id="ARBA00022989"/>
    </source>
</evidence>
<evidence type="ECO:0000256" key="10">
    <source>
        <dbReference type="ARBA" id="ARBA00023316"/>
    </source>
</evidence>
<feature type="domain" description="Glycosyl transferase family 51" evidence="12">
    <location>
        <begin position="59"/>
        <end position="224"/>
    </location>
</feature>
<dbReference type="InterPro" id="IPR023346">
    <property type="entry name" value="Lysozyme-like_dom_sf"/>
</dbReference>
<keyword evidence="5 11" id="KW-0812">Transmembrane</keyword>
<dbReference type="PANTHER" id="PTHR30400">
    <property type="entry name" value="MONOFUNCTIONAL BIOSYNTHETIC PEPTIDOGLYCAN TRANSGLYCOSYLASE"/>
    <property type="match status" value="1"/>
</dbReference>
<keyword evidence="14" id="KW-1185">Reference proteome</keyword>
<evidence type="ECO:0000256" key="2">
    <source>
        <dbReference type="ARBA" id="ARBA00022519"/>
    </source>
</evidence>
<dbReference type="EC" id="2.4.99.28" evidence="11"/>
<keyword evidence="2" id="KW-0997">Cell inner membrane</keyword>
<dbReference type="SUPFAM" id="SSF53955">
    <property type="entry name" value="Lysozyme-like"/>
    <property type="match status" value="1"/>
</dbReference>
<evidence type="ECO:0000256" key="7">
    <source>
        <dbReference type="ARBA" id="ARBA00022984"/>
    </source>
</evidence>
<evidence type="ECO:0000256" key="11">
    <source>
        <dbReference type="HAMAP-Rule" id="MF_00766"/>
    </source>
</evidence>
<evidence type="ECO:0000256" key="9">
    <source>
        <dbReference type="ARBA" id="ARBA00023136"/>
    </source>
</evidence>
<comment type="similarity">
    <text evidence="11">Belongs to the glycosyltransferase 51 family.</text>
</comment>
<keyword evidence="4 11" id="KW-0808">Transferase</keyword>
<dbReference type="GO" id="GO:0008360">
    <property type="term" value="P:regulation of cell shape"/>
    <property type="evidence" value="ECO:0007669"/>
    <property type="project" value="UniProtKB-KW"/>
</dbReference>
<dbReference type="Gene3D" id="1.10.3810.10">
    <property type="entry name" value="Biosynthetic peptidoglycan transglycosylase-like"/>
    <property type="match status" value="1"/>
</dbReference>
<dbReference type="Pfam" id="PF00912">
    <property type="entry name" value="Transgly"/>
    <property type="match status" value="1"/>
</dbReference>
<evidence type="ECO:0000256" key="6">
    <source>
        <dbReference type="ARBA" id="ARBA00022960"/>
    </source>
</evidence>
<dbReference type="Proteomes" id="UP000199452">
    <property type="component" value="Unassembled WGS sequence"/>
</dbReference>
<keyword evidence="9 11" id="KW-0472">Membrane</keyword>
<dbReference type="HAMAP" id="MF_00766">
    <property type="entry name" value="PGT_MtgA"/>
    <property type="match status" value="1"/>
</dbReference>
<keyword evidence="7 11" id="KW-0573">Peptidoglycan synthesis</keyword>
<dbReference type="EMBL" id="FMYP01000132">
    <property type="protein sequence ID" value="SDD31703.1"/>
    <property type="molecule type" value="Genomic_DNA"/>
</dbReference>
<accession>A0A1G6TRH7</accession>
<comment type="pathway">
    <text evidence="11">Cell wall biogenesis; peptidoglycan biosynthesis.</text>
</comment>
<evidence type="ECO:0000256" key="1">
    <source>
        <dbReference type="ARBA" id="ARBA00022475"/>
    </source>
</evidence>
<reference evidence="13 14" key="1">
    <citation type="submission" date="2016-09" db="EMBL/GenBank/DDBJ databases">
        <authorList>
            <person name="Capua I."/>
            <person name="De Benedictis P."/>
            <person name="Joannis T."/>
            <person name="Lombin L.H."/>
            <person name="Cattoli G."/>
        </authorList>
    </citation>
    <scope>NUCLEOTIDE SEQUENCE [LARGE SCALE GENOMIC DNA]</scope>
    <source>
        <strain evidence="13 14">A7P-90m</strain>
    </source>
</reference>
<sequence>MDRMKQIVSKIWRWTWIAAIAFFIITIGMVVVLRFVPTPVTPLMLIRCGEQLADGRSLRLNKDWVSFSNISPNMVQAAVAAEDSSFPIHFGFDFEAIQKAMRHNERSKKIRGASTISQQTAKNVFLWPSRSYVRKGLEVYFTFLIEVMWTKERIMEVYLNIVEMGDGVYGVEAAAQKYYHKPAAKLTRAEAAMLAAILPRPLKRYPDRPTGFLQNRQARILRLMLKLGPVEL</sequence>
<dbReference type="AlphaFoldDB" id="A0A1G6TRH7"/>
<dbReference type="GO" id="GO:0071555">
    <property type="term" value="P:cell wall organization"/>
    <property type="evidence" value="ECO:0007669"/>
    <property type="project" value="UniProtKB-KW"/>
</dbReference>
<dbReference type="GO" id="GO:0005886">
    <property type="term" value="C:plasma membrane"/>
    <property type="evidence" value="ECO:0007669"/>
    <property type="project" value="UniProtKB-SubCell"/>
</dbReference>
<evidence type="ECO:0000256" key="3">
    <source>
        <dbReference type="ARBA" id="ARBA00022676"/>
    </source>
</evidence>
<dbReference type="UniPathway" id="UPA00219"/>
<keyword evidence="10 11" id="KW-0961">Cell wall biogenesis/degradation</keyword>
<dbReference type="NCBIfam" id="TIGR02070">
    <property type="entry name" value="mono_pep_trsgly"/>
    <property type="match status" value="1"/>
</dbReference>
<evidence type="ECO:0000313" key="14">
    <source>
        <dbReference type="Proteomes" id="UP000199452"/>
    </source>
</evidence>
<proteinExistence type="inferred from homology"/>
<dbReference type="RefSeq" id="WP_244500715.1">
    <property type="nucleotide sequence ID" value="NZ_FMYP01000132.1"/>
</dbReference>
<evidence type="ECO:0000256" key="5">
    <source>
        <dbReference type="ARBA" id="ARBA00022692"/>
    </source>
</evidence>
<keyword evidence="6 11" id="KW-0133">Cell shape</keyword>
<dbReference type="GO" id="GO:0009252">
    <property type="term" value="P:peptidoglycan biosynthetic process"/>
    <property type="evidence" value="ECO:0007669"/>
    <property type="project" value="UniProtKB-UniRule"/>
</dbReference>
<dbReference type="GO" id="GO:0008955">
    <property type="term" value="F:peptidoglycan glycosyltransferase activity"/>
    <property type="evidence" value="ECO:0007669"/>
    <property type="project" value="UniProtKB-UniRule"/>
</dbReference>
<evidence type="ECO:0000256" key="4">
    <source>
        <dbReference type="ARBA" id="ARBA00022679"/>
    </source>
</evidence>
<comment type="subcellular location">
    <subcellularLocation>
        <location evidence="11">Cell membrane</location>
        <topology evidence="11">Single-pass membrane protein</topology>
    </subcellularLocation>
</comment>
<dbReference type="STRING" id="1640674.SAMN05216323_11323"/>
<dbReference type="InterPro" id="IPR001264">
    <property type="entry name" value="Glyco_trans_51"/>
</dbReference>